<dbReference type="EMBL" id="JAWQEG010004081">
    <property type="protein sequence ID" value="KAK3863071.1"/>
    <property type="molecule type" value="Genomic_DNA"/>
</dbReference>
<comment type="caution">
    <text evidence="1">The sequence shown here is derived from an EMBL/GenBank/DDBJ whole genome shotgun (WGS) entry which is preliminary data.</text>
</comment>
<dbReference type="Proteomes" id="UP001286313">
    <property type="component" value="Unassembled WGS sequence"/>
</dbReference>
<keyword evidence="3" id="KW-1185">Reference proteome</keyword>
<protein>
    <submittedName>
        <fullName evidence="1">Uncharacterized protein</fullName>
    </submittedName>
</protein>
<sequence>MDGETHVLAGPRGSDPLSRILPITWYLIPTERFKFPYGIVGRFAIRLPDTNIATFSNVMRIDLRMRLADPKDLDKFHLSFAFTPDLSFVNVITLELNKTGIFLGHH</sequence>
<dbReference type="AlphaFoldDB" id="A0AAE1BM93"/>
<gene>
    <name evidence="2" type="ORF">Pcinc_031113</name>
    <name evidence="1" type="ORF">Pcinc_040441</name>
</gene>
<organism evidence="1 3">
    <name type="scientific">Petrolisthes cinctipes</name>
    <name type="common">Flat porcelain crab</name>
    <dbReference type="NCBI Taxonomy" id="88211"/>
    <lineage>
        <taxon>Eukaryota</taxon>
        <taxon>Metazoa</taxon>
        <taxon>Ecdysozoa</taxon>
        <taxon>Arthropoda</taxon>
        <taxon>Crustacea</taxon>
        <taxon>Multicrustacea</taxon>
        <taxon>Malacostraca</taxon>
        <taxon>Eumalacostraca</taxon>
        <taxon>Eucarida</taxon>
        <taxon>Decapoda</taxon>
        <taxon>Pleocyemata</taxon>
        <taxon>Anomura</taxon>
        <taxon>Galatheoidea</taxon>
        <taxon>Porcellanidae</taxon>
        <taxon>Petrolisthes</taxon>
    </lineage>
</organism>
<accession>A0AAE1BM93</accession>
<evidence type="ECO:0000313" key="3">
    <source>
        <dbReference type="Proteomes" id="UP001286313"/>
    </source>
</evidence>
<name>A0AAE1BM93_PETCI</name>
<dbReference type="EMBL" id="JAWQEG010007149">
    <property type="protein sequence ID" value="KAK3852993.1"/>
    <property type="molecule type" value="Genomic_DNA"/>
</dbReference>
<reference evidence="1" key="1">
    <citation type="submission" date="2023-10" db="EMBL/GenBank/DDBJ databases">
        <title>Genome assemblies of two species of porcelain crab, Petrolisthes cinctipes and Petrolisthes manimaculis (Anomura: Porcellanidae).</title>
        <authorList>
            <person name="Angst P."/>
        </authorList>
    </citation>
    <scope>NUCLEOTIDE SEQUENCE</scope>
    <source>
        <strain evidence="1">PB745_01</strain>
        <tissue evidence="1">Gill</tissue>
    </source>
</reference>
<evidence type="ECO:0000313" key="1">
    <source>
        <dbReference type="EMBL" id="KAK3852993.1"/>
    </source>
</evidence>
<evidence type="ECO:0000313" key="2">
    <source>
        <dbReference type="EMBL" id="KAK3863071.1"/>
    </source>
</evidence>
<proteinExistence type="predicted"/>